<evidence type="ECO:0000256" key="3">
    <source>
        <dbReference type="SAM" id="Phobius"/>
    </source>
</evidence>
<keyword evidence="3" id="KW-0472">Membrane</keyword>
<dbReference type="GO" id="GO:0030420">
    <property type="term" value="P:establishment of competence for transformation"/>
    <property type="evidence" value="ECO:0007669"/>
    <property type="project" value="UniProtKB-KW"/>
</dbReference>
<evidence type="ECO:0000256" key="2">
    <source>
        <dbReference type="ARBA" id="ARBA00023287"/>
    </source>
</evidence>
<gene>
    <name evidence="4" type="ORF">CBF35_12465</name>
</gene>
<dbReference type="Pfam" id="PF15980">
    <property type="entry name" value="ComGF"/>
    <property type="match status" value="1"/>
</dbReference>
<evidence type="ECO:0000256" key="1">
    <source>
        <dbReference type="ARBA" id="ARBA00004241"/>
    </source>
</evidence>
<dbReference type="InterPro" id="IPR012902">
    <property type="entry name" value="N_methyl_site"/>
</dbReference>
<dbReference type="OrthoDB" id="2185379at2"/>
<keyword evidence="3" id="KW-1133">Transmembrane helix</keyword>
<feature type="transmembrane region" description="Helical" evidence="3">
    <location>
        <begin position="12"/>
        <end position="30"/>
    </location>
</feature>
<evidence type="ECO:0000313" key="4">
    <source>
        <dbReference type="EMBL" id="RST93082.1"/>
    </source>
</evidence>
<organism evidence="4 5">
    <name type="scientific">Vagococcus salmoninarum</name>
    <dbReference type="NCBI Taxonomy" id="2739"/>
    <lineage>
        <taxon>Bacteria</taxon>
        <taxon>Bacillati</taxon>
        <taxon>Bacillota</taxon>
        <taxon>Bacilli</taxon>
        <taxon>Lactobacillales</taxon>
        <taxon>Enterococcaceae</taxon>
        <taxon>Vagococcus</taxon>
    </lineage>
</organism>
<protein>
    <recommendedName>
        <fullName evidence="6">Prepilin-type cleavage/methylation domain-containing protein</fullName>
    </recommendedName>
</protein>
<dbReference type="EMBL" id="NGJU01000020">
    <property type="protein sequence ID" value="RST93082.1"/>
    <property type="molecule type" value="Genomic_DNA"/>
</dbReference>
<sequence length="151" mass="17693">MKKTKEKYQGFTVFECLVALLVISLVTLLINDLIRVEKQLRESNQLSSALKWHLFLIQLENSSQEWQYVSSTQQSITFKDRLDNHSDNYLIIEGGQKQLKKRKRGGYEPLLFEVADWSVRESQKGLSLKVEMSDGGHYESLFYQWQQVSEE</sequence>
<keyword evidence="2" id="KW-0178">Competence</keyword>
<evidence type="ECO:0000313" key="5">
    <source>
        <dbReference type="Proteomes" id="UP000287239"/>
    </source>
</evidence>
<comment type="caution">
    <text evidence="4">The sequence shown here is derived from an EMBL/GenBank/DDBJ whole genome shotgun (WGS) entry which is preliminary data.</text>
</comment>
<proteinExistence type="predicted"/>
<keyword evidence="5" id="KW-1185">Reference proteome</keyword>
<reference evidence="4 5" key="1">
    <citation type="submission" date="2017-05" db="EMBL/GenBank/DDBJ databases">
        <title>Vagococcus spp. assemblies.</title>
        <authorList>
            <person name="Gulvik C.A."/>
        </authorList>
    </citation>
    <scope>NUCLEOTIDE SEQUENCE [LARGE SCALE GENOMIC DNA]</scope>
    <source>
        <strain evidence="4 5">NCFB 2777</strain>
    </source>
</reference>
<dbReference type="GeneID" id="98569155"/>
<dbReference type="GO" id="GO:0009986">
    <property type="term" value="C:cell surface"/>
    <property type="evidence" value="ECO:0007669"/>
    <property type="project" value="UniProtKB-SubCell"/>
</dbReference>
<name>A0A429ZH85_9ENTE</name>
<dbReference type="NCBIfam" id="TIGR02532">
    <property type="entry name" value="IV_pilin_GFxxxE"/>
    <property type="match status" value="1"/>
</dbReference>
<dbReference type="AlphaFoldDB" id="A0A429ZH85"/>
<dbReference type="RefSeq" id="WP_126781605.1">
    <property type="nucleotide sequence ID" value="NZ_CAUQJP010000006.1"/>
</dbReference>
<dbReference type="InterPro" id="IPR016977">
    <property type="entry name" value="ComGF"/>
</dbReference>
<accession>A0A429ZH85</accession>
<dbReference type="Proteomes" id="UP000287239">
    <property type="component" value="Unassembled WGS sequence"/>
</dbReference>
<comment type="subcellular location">
    <subcellularLocation>
        <location evidence="1">Cell surface</location>
    </subcellularLocation>
</comment>
<evidence type="ECO:0008006" key="6">
    <source>
        <dbReference type="Google" id="ProtNLM"/>
    </source>
</evidence>
<keyword evidence="3" id="KW-0812">Transmembrane</keyword>
<dbReference type="NCBIfam" id="NF041002">
    <property type="entry name" value="pilin_ComGF"/>
    <property type="match status" value="1"/>
</dbReference>